<dbReference type="EMBL" id="QGKV02001507">
    <property type="protein sequence ID" value="KAF3529261.1"/>
    <property type="molecule type" value="Genomic_DNA"/>
</dbReference>
<feature type="region of interest" description="Disordered" evidence="1">
    <location>
        <begin position="335"/>
        <end position="358"/>
    </location>
</feature>
<feature type="region of interest" description="Disordered" evidence="1">
    <location>
        <begin position="1"/>
        <end position="39"/>
    </location>
</feature>
<feature type="compositionally biased region" description="Polar residues" evidence="1">
    <location>
        <begin position="335"/>
        <end position="349"/>
    </location>
</feature>
<protein>
    <recommendedName>
        <fullName evidence="4">Condensin complex subunit 2</fullName>
    </recommendedName>
</protein>
<dbReference type="Proteomes" id="UP000266723">
    <property type="component" value="Unassembled WGS sequence"/>
</dbReference>
<evidence type="ECO:0008006" key="4">
    <source>
        <dbReference type="Google" id="ProtNLM"/>
    </source>
</evidence>
<proteinExistence type="predicted"/>
<name>A0ABQ7BB93_BRACR</name>
<evidence type="ECO:0000313" key="3">
    <source>
        <dbReference type="Proteomes" id="UP000266723"/>
    </source>
</evidence>
<dbReference type="Gene3D" id="2.40.70.10">
    <property type="entry name" value="Acid Proteases"/>
    <property type="match status" value="1"/>
</dbReference>
<gene>
    <name evidence="2" type="ORF">DY000_02040486</name>
</gene>
<feature type="compositionally biased region" description="Basic residues" evidence="1">
    <location>
        <begin position="26"/>
        <end position="39"/>
    </location>
</feature>
<feature type="region of interest" description="Disordered" evidence="1">
    <location>
        <begin position="450"/>
        <end position="477"/>
    </location>
</feature>
<evidence type="ECO:0000313" key="2">
    <source>
        <dbReference type="EMBL" id="KAF3529261.1"/>
    </source>
</evidence>
<sequence length="519" mass="59000">MADNFEQLSDDALEPMQVDWTSERRTLRKRKEKVPKHLKRGVNEKEMDNFTKEETKETEQDIHRIFDQFRDKMKQWITLKKKSDPEKFTVPCLDSFSFVDHSTRNSGGIIRDLEVQIGNALIPVDFHVLENNQNKNHSLLLRRAFMATVGAVCNMQTNQLCLTLINPDVHYDPVTVTRPQTSDTGVNTGLIAACHCNHEDEYETEYSGSIDSWTPPLIDGDIHPPIDNTSRESIDRSPANDTFTLPSHCYPRFDVATQPQTAIDYHYGDTISRHGDYSIGSWEDESLHKSFTVETELPETRSDEYDGDYHREKNIEYHGLAMDDRGLLHTSPVDATSTSIDSRPTPSIDSKTRNQRGAGATPFALTYQSGICLSRQPPTIDSSNNPSIVIRYKHLSEEHLNNNTDYDLIPDEFGIFKDSAGRARGMDGSILNVSKEDFSELFAMHGSDPFCQPKEESPIRPSIDKRPLSSTDGLVTPAKDNYNKAEIDELVEEIDIRTLDDYHSKKLDDVYYPFENNIG</sequence>
<feature type="compositionally biased region" description="Basic and acidic residues" evidence="1">
    <location>
        <begin position="453"/>
        <end position="467"/>
    </location>
</feature>
<reference evidence="2 3" key="1">
    <citation type="journal article" date="2020" name="BMC Genomics">
        <title>Intraspecific diversification of the crop wild relative Brassica cretica Lam. using demographic model selection.</title>
        <authorList>
            <person name="Kioukis A."/>
            <person name="Michalopoulou V.A."/>
            <person name="Briers L."/>
            <person name="Pirintsos S."/>
            <person name="Studholme D.J."/>
            <person name="Pavlidis P."/>
            <person name="Sarris P.F."/>
        </authorList>
    </citation>
    <scope>NUCLEOTIDE SEQUENCE [LARGE SCALE GENOMIC DNA]</scope>
    <source>
        <strain evidence="3">cv. PFS-1207/04</strain>
    </source>
</reference>
<keyword evidence="3" id="KW-1185">Reference proteome</keyword>
<comment type="caution">
    <text evidence="2">The sequence shown here is derived from an EMBL/GenBank/DDBJ whole genome shotgun (WGS) entry which is preliminary data.</text>
</comment>
<dbReference type="InterPro" id="IPR021109">
    <property type="entry name" value="Peptidase_aspartic_dom_sf"/>
</dbReference>
<evidence type="ECO:0000256" key="1">
    <source>
        <dbReference type="SAM" id="MobiDB-lite"/>
    </source>
</evidence>
<accession>A0ABQ7BB93</accession>
<organism evidence="2 3">
    <name type="scientific">Brassica cretica</name>
    <name type="common">Mustard</name>
    <dbReference type="NCBI Taxonomy" id="69181"/>
    <lineage>
        <taxon>Eukaryota</taxon>
        <taxon>Viridiplantae</taxon>
        <taxon>Streptophyta</taxon>
        <taxon>Embryophyta</taxon>
        <taxon>Tracheophyta</taxon>
        <taxon>Spermatophyta</taxon>
        <taxon>Magnoliopsida</taxon>
        <taxon>eudicotyledons</taxon>
        <taxon>Gunneridae</taxon>
        <taxon>Pentapetalae</taxon>
        <taxon>rosids</taxon>
        <taxon>malvids</taxon>
        <taxon>Brassicales</taxon>
        <taxon>Brassicaceae</taxon>
        <taxon>Brassiceae</taxon>
        <taxon>Brassica</taxon>
    </lineage>
</organism>